<evidence type="ECO:0000256" key="3">
    <source>
        <dbReference type="ARBA" id="ARBA00023098"/>
    </source>
</evidence>
<proteinExistence type="predicted"/>
<dbReference type="InterPro" id="IPR042099">
    <property type="entry name" value="ANL_N_sf"/>
</dbReference>
<organism evidence="5 6">
    <name type="scientific">Desulfosarcina alkanivorans</name>
    <dbReference type="NCBI Taxonomy" id="571177"/>
    <lineage>
        <taxon>Bacteria</taxon>
        <taxon>Pseudomonadati</taxon>
        <taxon>Thermodesulfobacteriota</taxon>
        <taxon>Desulfobacteria</taxon>
        <taxon>Desulfobacterales</taxon>
        <taxon>Desulfosarcinaceae</taxon>
        <taxon>Desulfosarcina</taxon>
    </lineage>
</organism>
<dbReference type="InterPro" id="IPR000873">
    <property type="entry name" value="AMP-dep_synth/lig_dom"/>
</dbReference>
<dbReference type="GO" id="GO:0004467">
    <property type="term" value="F:long-chain fatty acid-CoA ligase activity"/>
    <property type="evidence" value="ECO:0007669"/>
    <property type="project" value="TreeGrafter"/>
</dbReference>
<dbReference type="PANTHER" id="PTHR43272">
    <property type="entry name" value="LONG-CHAIN-FATTY-ACID--COA LIGASE"/>
    <property type="match status" value="1"/>
</dbReference>
<keyword evidence="3" id="KW-0443">Lipid metabolism</keyword>
<dbReference type="Gene3D" id="3.40.50.12780">
    <property type="entry name" value="N-terminal domain of ligase-like"/>
    <property type="match status" value="2"/>
</dbReference>
<dbReference type="GO" id="GO:0016020">
    <property type="term" value="C:membrane"/>
    <property type="evidence" value="ECO:0007669"/>
    <property type="project" value="TreeGrafter"/>
</dbReference>
<evidence type="ECO:0000313" key="6">
    <source>
        <dbReference type="Proteomes" id="UP000427906"/>
    </source>
</evidence>
<name>A0A5K7YL78_9BACT</name>
<dbReference type="PANTHER" id="PTHR43272:SF32">
    <property type="entry name" value="AMP-DEPENDENT SYNTHETASE_LIGASE DOMAIN-CONTAINING PROTEIN"/>
    <property type="match status" value="1"/>
</dbReference>
<evidence type="ECO:0000259" key="4">
    <source>
        <dbReference type="Pfam" id="PF00501"/>
    </source>
</evidence>
<feature type="domain" description="AMP-dependent synthetase/ligase" evidence="4">
    <location>
        <begin position="14"/>
        <end position="424"/>
    </location>
</feature>
<evidence type="ECO:0000256" key="1">
    <source>
        <dbReference type="ARBA" id="ARBA00022598"/>
    </source>
</evidence>
<keyword evidence="2" id="KW-0276">Fatty acid metabolism</keyword>
<protein>
    <submittedName>
        <fullName evidence="5">AMP-dependent synthetase</fullName>
    </submittedName>
</protein>
<dbReference type="RefSeq" id="WP_155316772.1">
    <property type="nucleotide sequence ID" value="NZ_AP021874.1"/>
</dbReference>
<gene>
    <name evidence="5" type="ORF">DSCA_25690</name>
</gene>
<evidence type="ECO:0000256" key="2">
    <source>
        <dbReference type="ARBA" id="ARBA00022832"/>
    </source>
</evidence>
<dbReference type="InterPro" id="IPR020845">
    <property type="entry name" value="AMP-binding_CS"/>
</dbReference>
<dbReference type="CDD" id="cd05907">
    <property type="entry name" value="VL_LC_FACS_like"/>
    <property type="match status" value="1"/>
</dbReference>
<dbReference type="Pfam" id="PF00501">
    <property type="entry name" value="AMP-binding"/>
    <property type="match status" value="1"/>
</dbReference>
<evidence type="ECO:0000313" key="5">
    <source>
        <dbReference type="EMBL" id="BBO68639.1"/>
    </source>
</evidence>
<dbReference type="AlphaFoldDB" id="A0A5K7YL78"/>
<dbReference type="EMBL" id="AP021874">
    <property type="protein sequence ID" value="BBO68639.1"/>
    <property type="molecule type" value="Genomic_DNA"/>
</dbReference>
<keyword evidence="1" id="KW-0436">Ligase</keyword>
<dbReference type="PROSITE" id="PS00455">
    <property type="entry name" value="AMP_BINDING"/>
    <property type="match status" value="1"/>
</dbReference>
<dbReference type="KEGG" id="dalk:DSCA_25690"/>
<dbReference type="Proteomes" id="UP000427906">
    <property type="component" value="Chromosome"/>
</dbReference>
<sequence length="597" mass="65453">MEFIDYAGMHAMLKQTVDRYGDNSAYKWFTEPGQTDSVTWNQFYGQVRKVGKSLMALGVGKGDKVNILSYSRYQWVLCDMGIASIGAVTVGIYQSNLPKDVRYIVDHSDAVVIFAEDNAQLAKLMEIRAEIPDIRKVVLFSGDEPADDWVISFEGFLALGKDVADADFDSRADAVTSSDPAGIVYTSGTTGVPKGAVLTHDNITFTAQSVKGSTNISEGEEVFLFLPLAHVFARTCVYATLLTGCATTFTRSMDTIVEDIGAASPHWFASVPRIYEKVYSKVISGAEAKGGAALKIFRWACEVGEAVSDCKLNKQPIPFGLGIKYALANKLVFSKVKAALGGRVKWCISGAAPLNPSIARFFHAADILILEGIGMTENTSFTNLNRYDSYRFGWVGPPGPGIEQKLADDGEVMYRGRNVMKEYYKMPEETAETITPDGWLYTGDLGEIDSENFLKITGRKKDLIITAGGKNIAPSAIEGVIATSKYINQICIIGDKRKFLSALVTIDPDNVPEWAQARGISFDSLEALMANDKVQAMIEREVAMKNKEFASFETIKKITIVPEFTIENGLLTPTMKLKKNVAIAQYEEAINAMYSDD</sequence>
<dbReference type="SUPFAM" id="SSF56801">
    <property type="entry name" value="Acetyl-CoA synthetase-like"/>
    <property type="match status" value="1"/>
</dbReference>
<reference evidence="5 6" key="1">
    <citation type="submission" date="2019-11" db="EMBL/GenBank/DDBJ databases">
        <title>Comparative genomics of hydrocarbon-degrading Desulfosarcina strains.</title>
        <authorList>
            <person name="Watanabe M."/>
            <person name="Kojima H."/>
            <person name="Fukui M."/>
        </authorList>
    </citation>
    <scope>NUCLEOTIDE SEQUENCE [LARGE SCALE GENOMIC DNA]</scope>
    <source>
        <strain evidence="5 6">PL12</strain>
    </source>
</reference>
<keyword evidence="6" id="KW-1185">Reference proteome</keyword>
<accession>A0A5K7YL78</accession>
<dbReference type="OrthoDB" id="9803968at2"/>
<dbReference type="Pfam" id="PF23562">
    <property type="entry name" value="AMP-binding_C_3"/>
    <property type="match status" value="1"/>
</dbReference>